<reference evidence="1 2" key="1">
    <citation type="journal article" date="2015" name="Nat. Commun.">
        <title>Production of butyrate from lysine and the Amadori product fructoselysine by a human gut commensal.</title>
        <authorList>
            <person name="Bui T.P."/>
            <person name="Ritari J."/>
            <person name="Boeren S."/>
            <person name="de Waard P."/>
            <person name="Plugge C.M."/>
            <person name="de Vos W.M."/>
        </authorList>
    </citation>
    <scope>NUCLEOTIDE SEQUENCE [LARGE SCALE GENOMIC DNA]</scope>
    <source>
        <strain evidence="1 2">AF211</strain>
    </source>
</reference>
<dbReference type="InterPro" id="IPR029070">
    <property type="entry name" value="Chitinase_insertion_sf"/>
</dbReference>
<dbReference type="eggNOG" id="ENOG502ZB1U">
    <property type="taxonomic scope" value="Bacteria"/>
</dbReference>
<name>A0A0S2W2V9_9FIRM</name>
<dbReference type="Gene3D" id="3.20.20.80">
    <property type="entry name" value="Glycosidases"/>
    <property type="match status" value="1"/>
</dbReference>
<protein>
    <submittedName>
        <fullName evidence="1">Uncharacterized protein</fullName>
    </submittedName>
</protein>
<dbReference type="STRING" id="1297617.IB211_01177c"/>
<proteinExistence type="predicted"/>
<dbReference type="RefSeq" id="WP_033117846.1">
    <property type="nucleotide sequence ID" value="NZ_CALICV010000047.1"/>
</dbReference>
<dbReference type="EMBL" id="CP011307">
    <property type="protein sequence ID" value="ALP93570.1"/>
    <property type="molecule type" value="Genomic_DNA"/>
</dbReference>
<dbReference type="Gene3D" id="3.10.50.10">
    <property type="match status" value="1"/>
</dbReference>
<accession>A0A0S2W2V9</accession>
<organism evidence="1 2">
    <name type="scientific">Intestinimonas butyriciproducens</name>
    <dbReference type="NCBI Taxonomy" id="1297617"/>
    <lineage>
        <taxon>Bacteria</taxon>
        <taxon>Bacillati</taxon>
        <taxon>Bacillota</taxon>
        <taxon>Clostridia</taxon>
        <taxon>Eubacteriales</taxon>
        <taxon>Intestinimonas</taxon>
    </lineage>
</organism>
<reference evidence="2" key="2">
    <citation type="submission" date="2015-04" db="EMBL/GenBank/DDBJ databases">
        <title>A butyrogenic pathway from the amino acid lysine in a human gut commensal.</title>
        <authorList>
            <person name="de Vos W.M."/>
            <person name="Bui N.T.P."/>
            <person name="Plugge C.M."/>
            <person name="Ritari J."/>
        </authorList>
    </citation>
    <scope>NUCLEOTIDE SEQUENCE [LARGE SCALE GENOMIC DNA]</scope>
    <source>
        <strain evidence="2">AF211</strain>
    </source>
</reference>
<keyword evidence="2" id="KW-1185">Reference proteome</keyword>
<dbReference type="Proteomes" id="UP000064844">
    <property type="component" value="Chromosome"/>
</dbReference>
<evidence type="ECO:0000313" key="2">
    <source>
        <dbReference type="Proteomes" id="UP000064844"/>
    </source>
</evidence>
<dbReference type="KEGG" id="ibu:IB211_01177c"/>
<sequence length="257" mass="28065">MLSKSNLILAAAPTEMMAAQSFGLTLAHMAYRVGGGPHLFRANLPIPARGGLMMIDDAGFDGRGDPGPFCQEVMRECTARGYTGVICGFDRPFPLLGRVIAELSPLLERQGWPFYISELYARYSDTAKILIPTALSGGSLHQRLEEAAAQYGASRIALAVERAAEDFFLPSPTGQGIPLSQEALQARIEERSPTIFFSGELCAHYFTYMNKQNGAHFILFDDASSIRKKLHVARTLDISDALLPYPEVADILPEILA</sequence>
<dbReference type="AlphaFoldDB" id="A0A0S2W2V9"/>
<evidence type="ECO:0000313" key="1">
    <source>
        <dbReference type="EMBL" id="ALP93570.1"/>
    </source>
</evidence>
<gene>
    <name evidence="1" type="ORF">IB211_01177c</name>
</gene>